<dbReference type="AlphaFoldDB" id="A0A8S4RMJ6"/>
<proteinExistence type="predicted"/>
<evidence type="ECO:0000313" key="2">
    <source>
        <dbReference type="Proteomes" id="UP000838756"/>
    </source>
</evidence>
<accession>A0A8S4RMJ6</accession>
<organism evidence="1 2">
    <name type="scientific">Pararge aegeria aegeria</name>
    <dbReference type="NCBI Taxonomy" id="348720"/>
    <lineage>
        <taxon>Eukaryota</taxon>
        <taxon>Metazoa</taxon>
        <taxon>Ecdysozoa</taxon>
        <taxon>Arthropoda</taxon>
        <taxon>Hexapoda</taxon>
        <taxon>Insecta</taxon>
        <taxon>Pterygota</taxon>
        <taxon>Neoptera</taxon>
        <taxon>Endopterygota</taxon>
        <taxon>Lepidoptera</taxon>
        <taxon>Glossata</taxon>
        <taxon>Ditrysia</taxon>
        <taxon>Papilionoidea</taxon>
        <taxon>Nymphalidae</taxon>
        <taxon>Satyrinae</taxon>
        <taxon>Satyrini</taxon>
        <taxon>Parargina</taxon>
        <taxon>Pararge</taxon>
    </lineage>
</organism>
<dbReference type="Proteomes" id="UP000838756">
    <property type="component" value="Unassembled WGS sequence"/>
</dbReference>
<gene>
    <name evidence="1" type="primary">jg13731</name>
    <name evidence="1" type="ORF">PAEG_LOCUS15947</name>
</gene>
<comment type="caution">
    <text evidence="1">The sequence shown here is derived from an EMBL/GenBank/DDBJ whole genome shotgun (WGS) entry which is preliminary data.</text>
</comment>
<reference evidence="1" key="1">
    <citation type="submission" date="2022-03" db="EMBL/GenBank/DDBJ databases">
        <authorList>
            <person name="Lindestad O."/>
        </authorList>
    </citation>
    <scope>NUCLEOTIDE SEQUENCE</scope>
</reference>
<dbReference type="EMBL" id="CAKXAJ010025409">
    <property type="protein sequence ID" value="CAH2238923.1"/>
    <property type="molecule type" value="Genomic_DNA"/>
</dbReference>
<sequence>MDTLYFAGGVNLSLAEARWERQPKGASYKADLDFSVEIKSDQPFEGLAKGVFIKLVFQKERRNVALGLAIDPYACMIMSWLEQRPDEIRNRDII</sequence>
<protein>
    <submittedName>
        <fullName evidence="1">Jg13731 protein</fullName>
    </submittedName>
</protein>
<name>A0A8S4RMJ6_9NEOP</name>
<evidence type="ECO:0000313" key="1">
    <source>
        <dbReference type="EMBL" id="CAH2238923.1"/>
    </source>
</evidence>
<keyword evidence="2" id="KW-1185">Reference proteome</keyword>